<sequence length="135" mass="14764">MVKCLMLSFTSGEDASQTCLCLVEFCAVRPIFHSEVELLVGGRASLHGEALKTSFTRGETCFASWRSFALVKLYGAPFLGVVWPHRKPLPLRSSHCRQQVKLLASAVLALPSRDACLLSRTSRASLCLLAKLVQA</sequence>
<protein>
    <submittedName>
        <fullName evidence="1">Uncharacterized protein</fullName>
    </submittedName>
</protein>
<comment type="caution">
    <text evidence="1">The sequence shown here is derived from an EMBL/GenBank/DDBJ whole genome shotgun (WGS) entry which is preliminary data.</text>
</comment>
<dbReference type="Proteomes" id="UP000197138">
    <property type="component" value="Unassembled WGS sequence"/>
</dbReference>
<evidence type="ECO:0000313" key="1">
    <source>
        <dbReference type="EMBL" id="OWM89720.1"/>
    </source>
</evidence>
<evidence type="ECO:0000313" key="2">
    <source>
        <dbReference type="Proteomes" id="UP000197138"/>
    </source>
</evidence>
<dbReference type="EMBL" id="MTKT01000666">
    <property type="protein sequence ID" value="OWM89720.1"/>
    <property type="molecule type" value="Genomic_DNA"/>
</dbReference>
<name>A0A218XY04_PUNGR</name>
<gene>
    <name evidence="1" type="ORF">CDL15_Pgr024468</name>
</gene>
<proteinExistence type="predicted"/>
<reference evidence="2" key="1">
    <citation type="journal article" date="2017" name="Plant J.">
        <title>The pomegranate (Punica granatum L.) genome and the genomics of punicalagin biosynthesis.</title>
        <authorList>
            <person name="Qin G."/>
            <person name="Xu C."/>
            <person name="Ming R."/>
            <person name="Tang H."/>
            <person name="Guyot R."/>
            <person name="Kramer E.M."/>
            <person name="Hu Y."/>
            <person name="Yi X."/>
            <person name="Qi Y."/>
            <person name="Xu X."/>
            <person name="Gao Z."/>
            <person name="Pan H."/>
            <person name="Jian J."/>
            <person name="Tian Y."/>
            <person name="Yue Z."/>
            <person name="Xu Y."/>
        </authorList>
    </citation>
    <scope>NUCLEOTIDE SEQUENCE [LARGE SCALE GENOMIC DNA]</scope>
    <source>
        <strain evidence="2">cv. Dabenzi</strain>
    </source>
</reference>
<dbReference type="AlphaFoldDB" id="A0A218XY04"/>
<accession>A0A218XY04</accession>
<organism evidence="1 2">
    <name type="scientific">Punica granatum</name>
    <name type="common">Pomegranate</name>
    <dbReference type="NCBI Taxonomy" id="22663"/>
    <lineage>
        <taxon>Eukaryota</taxon>
        <taxon>Viridiplantae</taxon>
        <taxon>Streptophyta</taxon>
        <taxon>Embryophyta</taxon>
        <taxon>Tracheophyta</taxon>
        <taxon>Spermatophyta</taxon>
        <taxon>Magnoliopsida</taxon>
        <taxon>eudicotyledons</taxon>
        <taxon>Gunneridae</taxon>
        <taxon>Pentapetalae</taxon>
        <taxon>rosids</taxon>
        <taxon>malvids</taxon>
        <taxon>Myrtales</taxon>
        <taxon>Lythraceae</taxon>
        <taxon>Punica</taxon>
    </lineage>
</organism>